<dbReference type="AlphaFoldDB" id="A0A4D6MGJ0"/>
<name>A0A4D6MGJ0_VIGUN</name>
<evidence type="ECO:0000256" key="1">
    <source>
        <dbReference type="SAM" id="MobiDB-lite"/>
    </source>
</evidence>
<protein>
    <submittedName>
        <fullName evidence="2">Uncharacterized protein</fullName>
    </submittedName>
</protein>
<reference evidence="2 3" key="1">
    <citation type="submission" date="2019-04" db="EMBL/GenBank/DDBJ databases">
        <title>An improved genome assembly and genetic linkage map for asparagus bean, Vigna unguiculata ssp. sesquipedialis.</title>
        <authorList>
            <person name="Xia Q."/>
            <person name="Zhang R."/>
            <person name="Dong Y."/>
        </authorList>
    </citation>
    <scope>NUCLEOTIDE SEQUENCE [LARGE SCALE GENOMIC DNA]</scope>
    <source>
        <tissue evidence="2">Leaf</tissue>
    </source>
</reference>
<organism evidence="2 3">
    <name type="scientific">Vigna unguiculata</name>
    <name type="common">Cowpea</name>
    <dbReference type="NCBI Taxonomy" id="3917"/>
    <lineage>
        <taxon>Eukaryota</taxon>
        <taxon>Viridiplantae</taxon>
        <taxon>Streptophyta</taxon>
        <taxon>Embryophyta</taxon>
        <taxon>Tracheophyta</taxon>
        <taxon>Spermatophyta</taxon>
        <taxon>Magnoliopsida</taxon>
        <taxon>eudicotyledons</taxon>
        <taxon>Gunneridae</taxon>
        <taxon>Pentapetalae</taxon>
        <taxon>rosids</taxon>
        <taxon>fabids</taxon>
        <taxon>Fabales</taxon>
        <taxon>Fabaceae</taxon>
        <taxon>Papilionoideae</taxon>
        <taxon>50 kb inversion clade</taxon>
        <taxon>NPAAA clade</taxon>
        <taxon>indigoferoid/millettioid clade</taxon>
        <taxon>Phaseoleae</taxon>
        <taxon>Vigna</taxon>
    </lineage>
</organism>
<keyword evidence="3" id="KW-1185">Reference proteome</keyword>
<evidence type="ECO:0000313" key="3">
    <source>
        <dbReference type="Proteomes" id="UP000501690"/>
    </source>
</evidence>
<evidence type="ECO:0000313" key="2">
    <source>
        <dbReference type="EMBL" id="QCD99860.1"/>
    </source>
</evidence>
<gene>
    <name evidence="2" type="ORF">DEO72_LG7g1146</name>
</gene>
<feature type="compositionally biased region" description="Polar residues" evidence="1">
    <location>
        <begin position="47"/>
        <end position="64"/>
    </location>
</feature>
<sequence>MPCDNPPLINLANHMSRLQPWQHPPTTAPSSSDGASSYGSLDIEKTQPLQLPSSCRTVSESTMEATAPVAPPSSFHAPATHKHGSTTFEQLSRLQTRTISMLDATTTISSRCTTHTRETASVAATVATASQNHHLPPQ</sequence>
<accession>A0A4D6MGJ0</accession>
<feature type="region of interest" description="Disordered" evidence="1">
    <location>
        <begin position="1"/>
        <end position="86"/>
    </location>
</feature>
<dbReference type="Proteomes" id="UP000501690">
    <property type="component" value="Linkage Group LG7"/>
</dbReference>
<feature type="compositionally biased region" description="Low complexity" evidence="1">
    <location>
        <begin position="28"/>
        <end position="41"/>
    </location>
</feature>
<proteinExistence type="predicted"/>
<dbReference type="EMBL" id="CP039351">
    <property type="protein sequence ID" value="QCD99860.1"/>
    <property type="molecule type" value="Genomic_DNA"/>
</dbReference>